<comment type="caution">
    <text evidence="1">The sequence shown here is derived from an EMBL/GenBank/DDBJ whole genome shotgun (WGS) entry which is preliminary data.</text>
</comment>
<accession>A0AA35T7P1</accession>
<evidence type="ECO:0000313" key="2">
    <source>
        <dbReference type="Proteomes" id="UP001174909"/>
    </source>
</evidence>
<reference evidence="1" key="1">
    <citation type="submission" date="2023-03" db="EMBL/GenBank/DDBJ databases">
        <authorList>
            <person name="Steffen K."/>
            <person name="Cardenas P."/>
        </authorList>
    </citation>
    <scope>NUCLEOTIDE SEQUENCE</scope>
</reference>
<dbReference type="Proteomes" id="UP001174909">
    <property type="component" value="Unassembled WGS sequence"/>
</dbReference>
<name>A0AA35T7P1_GEOBA</name>
<keyword evidence="2" id="KW-1185">Reference proteome</keyword>
<organism evidence="1 2">
    <name type="scientific">Geodia barretti</name>
    <name type="common">Barrett's horny sponge</name>
    <dbReference type="NCBI Taxonomy" id="519541"/>
    <lineage>
        <taxon>Eukaryota</taxon>
        <taxon>Metazoa</taxon>
        <taxon>Porifera</taxon>
        <taxon>Demospongiae</taxon>
        <taxon>Heteroscleromorpha</taxon>
        <taxon>Tetractinellida</taxon>
        <taxon>Astrophorina</taxon>
        <taxon>Geodiidae</taxon>
        <taxon>Geodia</taxon>
    </lineage>
</organism>
<protein>
    <submittedName>
        <fullName evidence="1">Uncharacterized protein</fullName>
    </submittedName>
</protein>
<proteinExistence type="predicted"/>
<sequence length="183" mass="20572">MHAAHHLDRSQLYLGYITGDVRAGDYHRAARAIHRAASHVATAAVHTHQDSYSWRRMTTVLGGFVRGCQIDYRHLRTFREVYRLPATLAEANGDETAIRALLRRARRRVERLRRAVALAIALDPNPLSLADVRALRAAGKLPSRREPQPPPMTTMGQYRRALGLHVPSGTEDHPIHSPCCPIR</sequence>
<gene>
    <name evidence="1" type="ORF">GBAR_LOCUS24027</name>
</gene>
<dbReference type="EMBL" id="CASHTH010003315">
    <property type="protein sequence ID" value="CAI8043290.1"/>
    <property type="molecule type" value="Genomic_DNA"/>
</dbReference>
<evidence type="ECO:0000313" key="1">
    <source>
        <dbReference type="EMBL" id="CAI8043290.1"/>
    </source>
</evidence>
<dbReference type="AlphaFoldDB" id="A0AA35T7P1"/>